<proteinExistence type="predicted"/>
<dbReference type="AlphaFoldDB" id="U1SM82"/>
<protein>
    <recommendedName>
        <fullName evidence="1">CBM11 domain-containing protein</fullName>
    </recommendedName>
</protein>
<sequence>MASAKNVDFSRTYSVNQGNQTVRVVTPADGTRLTSSQTVIRVKTENIDPSLINLKSAAVIVSKDGINDIRLPLTYTCNGYFQATLNLDDYGISLDQSRLNITPELTYTNSKAIPGIADASGNTAGTIHVIAGAKPTDPVDVVDTFDSYDSVADLRSVYSPNHTSRNNIDLVDAPQGGENKALSLHYDFNASPDYNGYAHSFSPRRNWSGYSAMSMFLQSDGSDQKFVVQINAGGVTFEAYPSLKAKESKTLNLAFDDFAPASWDTANAGRKLTPELLSSVGSFALYVNDNGETLPRSGTLLIDSMKLTGEREPYTPEESTEENEEVKPLLLDDFSSYSDTDALRSTWGNRQHAEVLNLVEGEKEGEKALEFAYDFSKDGWYDVARYIGDNKELNNWRGQGTLHAKVRGDNSGNAIGLQIGTSAGVYFHTDIKLDFEGWKTIDIPLLNNPALVQSWPDDANKGKTMTCDDLETIKEIVVASNQQDSENSSIAFTLGELSLIPSEKAEESSPCTDS</sequence>
<dbReference type="GO" id="GO:0030245">
    <property type="term" value="P:cellulose catabolic process"/>
    <property type="evidence" value="ECO:0007669"/>
    <property type="project" value="InterPro"/>
</dbReference>
<dbReference type="InterPro" id="IPR005087">
    <property type="entry name" value="CBM11"/>
</dbReference>
<dbReference type="Pfam" id="PF03425">
    <property type="entry name" value="CBM_11"/>
    <property type="match status" value="1"/>
</dbReference>
<comment type="caution">
    <text evidence="2">The sequence shown here is derived from an EMBL/GenBank/DDBJ whole genome shotgun (WGS) entry which is preliminary data.</text>
</comment>
<reference evidence="2 3" key="1">
    <citation type="submission" date="2013-08" db="EMBL/GenBank/DDBJ databases">
        <authorList>
            <person name="Weinstock G."/>
            <person name="Sodergren E."/>
            <person name="Wylie T."/>
            <person name="Fulton L."/>
            <person name="Fulton R."/>
            <person name="Fronick C."/>
            <person name="O'Laughlin M."/>
            <person name="Godfrey J."/>
            <person name="Miner T."/>
            <person name="Herter B."/>
            <person name="Appelbaum E."/>
            <person name="Cordes M."/>
            <person name="Lek S."/>
            <person name="Wollam A."/>
            <person name="Pepin K.H."/>
            <person name="Palsikar V.B."/>
            <person name="Mitreva M."/>
            <person name="Wilson R.K."/>
        </authorList>
    </citation>
    <scope>NUCLEOTIDE SEQUENCE [LARGE SCALE GENOMIC DNA]</scope>
    <source>
        <strain evidence="2 3">F0580</strain>
    </source>
</reference>
<gene>
    <name evidence="2" type="ORF">HMPREF9244_00229</name>
</gene>
<keyword evidence="3" id="KW-1185">Reference proteome</keyword>
<evidence type="ECO:0000313" key="2">
    <source>
        <dbReference type="EMBL" id="ERH31792.1"/>
    </source>
</evidence>
<dbReference type="HOGENOM" id="CLU_529610_0_0_11"/>
<feature type="domain" description="CBM11" evidence="1">
    <location>
        <begin position="330"/>
        <end position="487"/>
    </location>
</feature>
<dbReference type="EMBL" id="AWSI01000009">
    <property type="protein sequence ID" value="ERH31792.1"/>
    <property type="molecule type" value="Genomic_DNA"/>
</dbReference>
<dbReference type="Proteomes" id="UP000016519">
    <property type="component" value="Unassembled WGS sequence"/>
</dbReference>
<dbReference type="STRING" id="419015.HMPREF3214_00127"/>
<dbReference type="Gene3D" id="2.60.40.10">
    <property type="entry name" value="Immunoglobulins"/>
    <property type="match status" value="1"/>
</dbReference>
<organism evidence="2 3">
    <name type="scientific">Alloscardovia omnicolens F0580</name>
    <dbReference type="NCBI Taxonomy" id="1321816"/>
    <lineage>
        <taxon>Bacteria</taxon>
        <taxon>Bacillati</taxon>
        <taxon>Actinomycetota</taxon>
        <taxon>Actinomycetes</taxon>
        <taxon>Bifidobacteriales</taxon>
        <taxon>Bifidobacteriaceae</taxon>
        <taxon>Alloscardovia</taxon>
    </lineage>
</organism>
<dbReference type="Gene3D" id="2.60.120.430">
    <property type="entry name" value="Galactose-binding lectin"/>
    <property type="match status" value="1"/>
</dbReference>
<dbReference type="InterPro" id="IPR008979">
    <property type="entry name" value="Galactose-bd-like_sf"/>
</dbReference>
<dbReference type="InterPro" id="IPR013783">
    <property type="entry name" value="Ig-like_fold"/>
</dbReference>
<evidence type="ECO:0000259" key="1">
    <source>
        <dbReference type="Pfam" id="PF03425"/>
    </source>
</evidence>
<dbReference type="GO" id="GO:0008810">
    <property type="term" value="F:cellulase activity"/>
    <property type="evidence" value="ECO:0007669"/>
    <property type="project" value="InterPro"/>
</dbReference>
<dbReference type="SUPFAM" id="SSF49785">
    <property type="entry name" value="Galactose-binding domain-like"/>
    <property type="match status" value="2"/>
</dbReference>
<evidence type="ECO:0000313" key="3">
    <source>
        <dbReference type="Proteomes" id="UP000016519"/>
    </source>
</evidence>
<accession>U1SM82</accession>
<name>U1SM82_9BIFI</name>
<dbReference type="PATRIC" id="fig|1321816.3.peg.191"/>